<feature type="compositionally biased region" description="Basic residues" evidence="1">
    <location>
        <begin position="1"/>
        <end position="12"/>
    </location>
</feature>
<dbReference type="EMBL" id="OV696700">
    <property type="protein sequence ID" value="CAH1245955.1"/>
    <property type="molecule type" value="Genomic_DNA"/>
</dbReference>
<feature type="compositionally biased region" description="Basic residues" evidence="1">
    <location>
        <begin position="258"/>
        <end position="267"/>
    </location>
</feature>
<reference evidence="2" key="1">
    <citation type="submission" date="2022-01" db="EMBL/GenBank/DDBJ databases">
        <authorList>
            <person name="Braso-Vives M."/>
        </authorList>
    </citation>
    <scope>NUCLEOTIDE SEQUENCE</scope>
</reference>
<sequence length="293" mass="30444">MPGRLVTHRIPRPHPPPYARRTSEGPEDPTSSAPAAAPPGLAPEASALTAAALLLVAAWLSRSGLPRRPGMGSTLQRHPFSGLVDSAGFPLASPCSGIVHHLSGPNAHALARPHRRSGRDRPVVRPRRGDGGDPTSDIRTALRLHCASGFRITPLSRAGVRLLGPCLKTGPGRVGDRTSPQTPGALRGAPVDRTTGARPLPDITPPSPPLPREGAMGRRGGRLPVLGPTAGAARTATITPETRGPRAPSAGTWPPSNRSRRSARKKCSGSARLDAGRSVLRSMIGRRGATDAA</sequence>
<feature type="region of interest" description="Disordered" evidence="1">
    <location>
        <begin position="168"/>
        <end position="293"/>
    </location>
</feature>
<feature type="region of interest" description="Disordered" evidence="1">
    <location>
        <begin position="107"/>
        <end position="136"/>
    </location>
</feature>
<protein>
    <submittedName>
        <fullName evidence="2">Hypp7612 protein</fullName>
    </submittedName>
</protein>
<feature type="region of interest" description="Disordered" evidence="1">
    <location>
        <begin position="1"/>
        <end position="41"/>
    </location>
</feature>
<evidence type="ECO:0000256" key="1">
    <source>
        <dbReference type="SAM" id="MobiDB-lite"/>
    </source>
</evidence>
<accession>A0A8J9Z2H7</accession>
<dbReference type="OrthoDB" id="6057576at2759"/>
<feature type="compositionally biased region" description="Basic and acidic residues" evidence="1">
    <location>
        <begin position="119"/>
        <end position="131"/>
    </location>
</feature>
<dbReference type="AlphaFoldDB" id="A0A8J9Z2H7"/>
<proteinExistence type="predicted"/>
<keyword evidence="3" id="KW-1185">Reference proteome</keyword>
<gene>
    <name evidence="2" type="primary">Hypp7612</name>
    <name evidence="2" type="ORF">BLAG_LOCUS8132</name>
</gene>
<feature type="compositionally biased region" description="Pro residues" evidence="1">
    <location>
        <begin position="202"/>
        <end position="211"/>
    </location>
</feature>
<name>A0A8J9Z2H7_BRALA</name>
<evidence type="ECO:0000313" key="3">
    <source>
        <dbReference type="Proteomes" id="UP000838412"/>
    </source>
</evidence>
<organism evidence="2 3">
    <name type="scientific">Branchiostoma lanceolatum</name>
    <name type="common">Common lancelet</name>
    <name type="synonym">Amphioxus lanceolatum</name>
    <dbReference type="NCBI Taxonomy" id="7740"/>
    <lineage>
        <taxon>Eukaryota</taxon>
        <taxon>Metazoa</taxon>
        <taxon>Chordata</taxon>
        <taxon>Cephalochordata</taxon>
        <taxon>Leptocardii</taxon>
        <taxon>Amphioxiformes</taxon>
        <taxon>Branchiostomatidae</taxon>
        <taxon>Branchiostoma</taxon>
    </lineage>
</organism>
<dbReference type="Proteomes" id="UP000838412">
    <property type="component" value="Chromosome 15"/>
</dbReference>
<evidence type="ECO:0000313" key="2">
    <source>
        <dbReference type="EMBL" id="CAH1245955.1"/>
    </source>
</evidence>